<dbReference type="HOGENOM" id="CLU_1766180_0_0_4"/>
<name>C3XBL2_OXAFO</name>
<dbReference type="OrthoDB" id="9920133at2"/>
<organism evidence="2 3">
    <name type="scientific">Oxalobacter formigenes OXCC13</name>
    <dbReference type="NCBI Taxonomy" id="556269"/>
    <lineage>
        <taxon>Bacteria</taxon>
        <taxon>Pseudomonadati</taxon>
        <taxon>Pseudomonadota</taxon>
        <taxon>Betaproteobacteria</taxon>
        <taxon>Burkholderiales</taxon>
        <taxon>Oxalobacteraceae</taxon>
        <taxon>Oxalobacter</taxon>
    </lineage>
</organism>
<evidence type="ECO:0000313" key="3">
    <source>
        <dbReference type="Proteomes" id="UP000005089"/>
    </source>
</evidence>
<keyword evidence="3" id="KW-1185">Reference proteome</keyword>
<dbReference type="GeneID" id="77134386"/>
<evidence type="ECO:0000313" key="2">
    <source>
        <dbReference type="EMBL" id="EEO30588.1"/>
    </source>
</evidence>
<reference evidence="2 3" key="1">
    <citation type="submission" date="2009-02" db="EMBL/GenBank/DDBJ databases">
        <title>The Genome Sequence of Oxalobacter formigenes OXCC13.</title>
        <authorList>
            <consortium name="The Broad Institute Genome Sequencing Platform"/>
            <person name="Ward D."/>
            <person name="Young S.K."/>
            <person name="Kodira C.D."/>
            <person name="Zeng Q."/>
            <person name="Koehrsen M."/>
            <person name="Alvarado L."/>
            <person name="Berlin A."/>
            <person name="Borenstein D."/>
            <person name="Chen Z."/>
            <person name="Engels R."/>
            <person name="Freedman E."/>
            <person name="Gellesch M."/>
            <person name="Goldberg J."/>
            <person name="Griggs A."/>
            <person name="Gujja S."/>
            <person name="Heiman D."/>
            <person name="Hepburn T."/>
            <person name="Howarth C."/>
            <person name="Jen D."/>
            <person name="Larson L."/>
            <person name="Lewis B."/>
            <person name="Mehta T."/>
            <person name="Park D."/>
            <person name="Pearson M."/>
            <person name="Roberts A."/>
            <person name="Saif S."/>
            <person name="Shea T."/>
            <person name="Shenoy N."/>
            <person name="Sisk P."/>
            <person name="Stolte C."/>
            <person name="Sykes S."/>
            <person name="Walk T."/>
            <person name="White J."/>
            <person name="Yandava C."/>
            <person name="Allison M.J."/>
            <person name="Lander E."/>
            <person name="Nusbaum C."/>
            <person name="Galagan J."/>
            <person name="Birren B."/>
        </authorList>
    </citation>
    <scope>NUCLEOTIDE SEQUENCE [LARGE SCALE GENOMIC DNA]</scope>
    <source>
        <strain evidence="2 3">OXCC13</strain>
    </source>
</reference>
<evidence type="ECO:0000256" key="1">
    <source>
        <dbReference type="SAM" id="MobiDB-lite"/>
    </source>
</evidence>
<feature type="region of interest" description="Disordered" evidence="1">
    <location>
        <begin position="1"/>
        <end position="25"/>
    </location>
</feature>
<sequence length="149" mass="17055">MNSNDDYISPEKKEAIPEDHSIQDDDGIPVLTEILSTLPDLVDSTQNETAWEELEQRLSERILKRVEERIQFVLEEIIQQNLAASVQKMTGTLVSEIQKDLQSTLDVVVTHAVTDELHRLRKKESSSENNHFKITEKNEPESSGRTENQ</sequence>
<dbReference type="EMBL" id="GG658170">
    <property type="protein sequence ID" value="EEO30588.1"/>
    <property type="molecule type" value="Genomic_DNA"/>
</dbReference>
<gene>
    <name evidence="2" type="ORF">OFBG_01616</name>
</gene>
<proteinExistence type="predicted"/>
<feature type="region of interest" description="Disordered" evidence="1">
    <location>
        <begin position="120"/>
        <end position="149"/>
    </location>
</feature>
<feature type="compositionally biased region" description="Basic and acidic residues" evidence="1">
    <location>
        <begin position="9"/>
        <end position="23"/>
    </location>
</feature>
<dbReference type="AlphaFoldDB" id="C3XBL2"/>
<accession>C3XBL2</accession>
<dbReference type="Proteomes" id="UP000005089">
    <property type="component" value="Unassembled WGS sequence"/>
</dbReference>
<protein>
    <submittedName>
        <fullName evidence="2">Uncharacterized protein</fullName>
    </submittedName>
</protein>
<dbReference type="STRING" id="847.BRW83_0476"/>
<dbReference type="RefSeq" id="WP_005881885.1">
    <property type="nucleotide sequence ID" value="NZ_CP019430.1"/>
</dbReference>